<dbReference type="OrthoDB" id="10039566at2759"/>
<dbReference type="Proteomes" id="UP000749646">
    <property type="component" value="Unassembled WGS sequence"/>
</dbReference>
<evidence type="ECO:0000256" key="1">
    <source>
        <dbReference type="SAM" id="SignalP"/>
    </source>
</evidence>
<feature type="signal peptide" evidence="1">
    <location>
        <begin position="1"/>
        <end position="20"/>
    </location>
</feature>
<name>A0A9P6J6W7_9FUNG</name>
<dbReference type="Pfam" id="PF12505">
    <property type="entry name" value="DUF3712"/>
    <property type="match status" value="1"/>
</dbReference>
<organism evidence="2 3">
    <name type="scientific">Modicella reniformis</name>
    <dbReference type="NCBI Taxonomy" id="1440133"/>
    <lineage>
        <taxon>Eukaryota</taxon>
        <taxon>Fungi</taxon>
        <taxon>Fungi incertae sedis</taxon>
        <taxon>Mucoromycota</taxon>
        <taxon>Mortierellomycotina</taxon>
        <taxon>Mortierellomycetes</taxon>
        <taxon>Mortierellales</taxon>
        <taxon>Mortierellaceae</taxon>
        <taxon>Modicella</taxon>
    </lineage>
</organism>
<gene>
    <name evidence="2" type="ORF">BGZ65_008476</name>
</gene>
<protein>
    <submittedName>
        <fullName evidence="2">Uncharacterized protein</fullName>
    </submittedName>
</protein>
<dbReference type="InterPro" id="IPR022185">
    <property type="entry name" value="DUF3712"/>
</dbReference>
<sequence length="503" mass="53330">MKFSLKAVALSALIASAVVGAPVNVEKRDAASDRIVACFVGLIFTGAWPGSCKAAVAVNLGLIRSIAINQMTMDFTPANAWTPNTSSNDIVATMLSIPGITLPINSVRQHIILTDGNVQLGNIDTPWSAASVKGGALSTSFSSSPLNVFPTSKTAFSNFVSSLSTKASHPVTLQGSVDAKLNLGIFGSLTIPGIGFKATTTFAGLDNLKGTKYVYMIDTVLTEKFIYLTSVIKINNPSKLTLFLGDVAFSTSTNKGYVGISSIRNLKLVPGENFVLSYTDLDVAYPASAQFLNDLAESDVTLNLNGFNKSSNNVALNAGLAAIKSDLVVPGNFAGLTISQAPFKDFSLKVLPTTKNDLMVEVTATFQSPYYGFGINMIFDNEAGQDNYAFMSTTVPSPVNGMRLFSFRNTLKFSTTGSGSTTVTFKVPLAVAFTEATKAKWTALVNYGKTNGNIPIKFNWYATIGVDNDGKNHPVDWSNTGTGLGDIKVAVGSDFANILSFFP</sequence>
<evidence type="ECO:0000313" key="2">
    <source>
        <dbReference type="EMBL" id="KAF9962693.1"/>
    </source>
</evidence>
<feature type="chain" id="PRO_5040349291" evidence="1">
    <location>
        <begin position="21"/>
        <end position="503"/>
    </location>
</feature>
<dbReference type="AlphaFoldDB" id="A0A9P6J6W7"/>
<evidence type="ECO:0000313" key="3">
    <source>
        <dbReference type="Proteomes" id="UP000749646"/>
    </source>
</evidence>
<reference evidence="2" key="1">
    <citation type="journal article" date="2020" name="Fungal Divers.">
        <title>Resolving the Mortierellaceae phylogeny through synthesis of multi-gene phylogenetics and phylogenomics.</title>
        <authorList>
            <person name="Vandepol N."/>
            <person name="Liber J."/>
            <person name="Desiro A."/>
            <person name="Na H."/>
            <person name="Kennedy M."/>
            <person name="Barry K."/>
            <person name="Grigoriev I.V."/>
            <person name="Miller A.N."/>
            <person name="O'Donnell K."/>
            <person name="Stajich J.E."/>
            <person name="Bonito G."/>
        </authorList>
    </citation>
    <scope>NUCLEOTIDE SEQUENCE</scope>
    <source>
        <strain evidence="2">MES-2147</strain>
    </source>
</reference>
<proteinExistence type="predicted"/>
<keyword evidence="1" id="KW-0732">Signal</keyword>
<accession>A0A9P6J6W7</accession>
<comment type="caution">
    <text evidence="2">The sequence shown here is derived from an EMBL/GenBank/DDBJ whole genome shotgun (WGS) entry which is preliminary data.</text>
</comment>
<dbReference type="EMBL" id="JAAAHW010006365">
    <property type="protein sequence ID" value="KAF9962693.1"/>
    <property type="molecule type" value="Genomic_DNA"/>
</dbReference>
<keyword evidence="3" id="KW-1185">Reference proteome</keyword>